<dbReference type="PANTHER" id="PTHR33463:SF187">
    <property type="entry name" value="AND NB-ARC DOMAIN DISEASE RESISTANCE PROTEIN, PUTATIVE-RELATED"/>
    <property type="match status" value="1"/>
</dbReference>
<evidence type="ECO:0000313" key="4">
    <source>
        <dbReference type="Proteomes" id="UP000515121"/>
    </source>
</evidence>
<evidence type="ECO:0000256" key="2">
    <source>
        <dbReference type="SAM" id="Coils"/>
    </source>
</evidence>
<proteinExistence type="predicted"/>
<keyword evidence="1" id="KW-0611">Plant defense</keyword>
<protein>
    <submittedName>
        <fullName evidence="5">Probable disease resistance protein At5g43740</fullName>
    </submittedName>
</protein>
<dbReference type="InterPro" id="IPR050905">
    <property type="entry name" value="Plant_NBS-LRR"/>
</dbReference>
<accession>A0A6P5WNL6</accession>
<evidence type="ECO:0000259" key="3">
    <source>
        <dbReference type="Pfam" id="PF00931"/>
    </source>
</evidence>
<feature type="coiled-coil region" evidence="2">
    <location>
        <begin position="1"/>
        <end position="57"/>
    </location>
</feature>
<dbReference type="PANTHER" id="PTHR33463">
    <property type="entry name" value="NB-ARC DOMAIN-CONTAINING PROTEIN-RELATED"/>
    <property type="match status" value="1"/>
</dbReference>
<dbReference type="PRINTS" id="PR00364">
    <property type="entry name" value="DISEASERSIST"/>
</dbReference>
<organism evidence="4 5">
    <name type="scientific">Durio zibethinus</name>
    <name type="common">Durian</name>
    <dbReference type="NCBI Taxonomy" id="66656"/>
    <lineage>
        <taxon>Eukaryota</taxon>
        <taxon>Viridiplantae</taxon>
        <taxon>Streptophyta</taxon>
        <taxon>Embryophyta</taxon>
        <taxon>Tracheophyta</taxon>
        <taxon>Spermatophyta</taxon>
        <taxon>Magnoliopsida</taxon>
        <taxon>eudicotyledons</taxon>
        <taxon>Gunneridae</taxon>
        <taxon>Pentapetalae</taxon>
        <taxon>rosids</taxon>
        <taxon>malvids</taxon>
        <taxon>Malvales</taxon>
        <taxon>Malvaceae</taxon>
        <taxon>Helicteroideae</taxon>
        <taxon>Durio</taxon>
    </lineage>
</organism>
<reference evidence="5" key="1">
    <citation type="submission" date="2025-08" db="UniProtKB">
        <authorList>
            <consortium name="RefSeq"/>
        </authorList>
    </citation>
    <scope>IDENTIFICATION</scope>
    <source>
        <tissue evidence="5">Fruit stalk</tissue>
    </source>
</reference>
<dbReference type="GeneID" id="111276208"/>
<dbReference type="InterPro" id="IPR027417">
    <property type="entry name" value="P-loop_NTPase"/>
</dbReference>
<dbReference type="Proteomes" id="UP000515121">
    <property type="component" value="Unplaced"/>
</dbReference>
<keyword evidence="4" id="KW-1185">Reference proteome</keyword>
<dbReference type="OrthoDB" id="988845at2759"/>
<name>A0A6P5WNL6_DURZI</name>
<dbReference type="Pfam" id="PF00931">
    <property type="entry name" value="NB-ARC"/>
    <property type="match status" value="1"/>
</dbReference>
<gene>
    <name evidence="5" type="primary">LOC111276208</name>
</gene>
<keyword evidence="2" id="KW-0175">Coiled coil</keyword>
<dbReference type="InterPro" id="IPR002182">
    <property type="entry name" value="NB-ARC"/>
</dbReference>
<dbReference type="Gene3D" id="3.40.50.300">
    <property type="entry name" value="P-loop containing nucleotide triphosphate hydrolases"/>
    <property type="match status" value="1"/>
</dbReference>
<dbReference type="GO" id="GO:0043531">
    <property type="term" value="F:ADP binding"/>
    <property type="evidence" value="ECO:0007669"/>
    <property type="project" value="InterPro"/>
</dbReference>
<dbReference type="AlphaFoldDB" id="A0A6P5WNL6"/>
<dbReference type="SUPFAM" id="SSF52540">
    <property type="entry name" value="P-loop containing nucleoside triphosphate hydrolases"/>
    <property type="match status" value="1"/>
</dbReference>
<evidence type="ECO:0000256" key="1">
    <source>
        <dbReference type="ARBA" id="ARBA00022821"/>
    </source>
</evidence>
<dbReference type="KEGG" id="dzi:111276208"/>
<sequence>MNDLNRKLQRLKVLKEDTKSRMSAKLQHPRKKLKEKVQLWLKDVDRINEEIQDLQQNYFKKIGEVDELLQQGKCQDSLVVEDLGWIEQALCTTTFIGDASKMCMEEIWAYLMDDGFSKIGVWGMGGSGKTTIMELINNQLLKEIEKFDTVIWITISEELNIFKLQDSTADAMQVDLPKDEYEAIRARIIYQGLSQKDKYVLILDDLWDKLSLEEVGIPEPSNGSKLVVTTRSLDVCYYLGCQVVRMPTLSKSDAWRLFSEKVGERSRVEEEQRKK</sequence>
<dbReference type="RefSeq" id="XP_022717725.1">
    <property type="nucleotide sequence ID" value="XM_022861990.1"/>
</dbReference>
<evidence type="ECO:0000313" key="5">
    <source>
        <dbReference type="RefSeq" id="XP_022717725.1"/>
    </source>
</evidence>
<feature type="domain" description="NB-ARC" evidence="3">
    <location>
        <begin position="103"/>
        <end position="265"/>
    </location>
</feature>
<dbReference type="FunFam" id="3.40.50.300:FF:001091">
    <property type="entry name" value="Probable disease resistance protein At1g61300"/>
    <property type="match status" value="1"/>
</dbReference>
<dbReference type="GO" id="GO:0006952">
    <property type="term" value="P:defense response"/>
    <property type="evidence" value="ECO:0007669"/>
    <property type="project" value="UniProtKB-KW"/>
</dbReference>